<name>A0A3B0AGL7_9ACTN</name>
<evidence type="ECO:0000256" key="1">
    <source>
        <dbReference type="ARBA" id="ARBA00023125"/>
    </source>
</evidence>
<dbReference type="InterPro" id="IPR009187">
    <property type="entry name" value="Prok_Ku"/>
</dbReference>
<dbReference type="InterPro" id="IPR016194">
    <property type="entry name" value="SPOC-like_C_dom_sf"/>
</dbReference>
<dbReference type="RefSeq" id="WP_120760133.1">
    <property type="nucleotide sequence ID" value="NZ_RBAM01000038.1"/>
</dbReference>
<gene>
    <name evidence="4" type="ORF">D7231_34030</name>
</gene>
<feature type="domain" description="Ku" evidence="3">
    <location>
        <begin position="25"/>
        <end position="124"/>
    </location>
</feature>
<dbReference type="GO" id="GO:0003690">
    <property type="term" value="F:double-stranded DNA binding"/>
    <property type="evidence" value="ECO:0007669"/>
    <property type="project" value="TreeGrafter"/>
</dbReference>
<keyword evidence="5" id="KW-1185">Reference proteome</keyword>
<evidence type="ECO:0000256" key="2">
    <source>
        <dbReference type="ARBA" id="ARBA00023172"/>
    </source>
</evidence>
<reference evidence="4 5" key="1">
    <citation type="journal article" date="2015" name="Antonie Van Leeuwenhoek">
        <title>Streptomyces klenkii sp. nov., isolated from deep marine sediment.</title>
        <authorList>
            <person name="Veyisoglu A."/>
            <person name="Sahin N."/>
        </authorList>
    </citation>
    <scope>NUCLEOTIDE SEQUENCE [LARGE SCALE GENOMIC DNA]</scope>
    <source>
        <strain evidence="4 5">KCTC 29202</strain>
    </source>
</reference>
<dbReference type="AlphaFoldDB" id="A0A3B0AGL7"/>
<evidence type="ECO:0000313" key="5">
    <source>
        <dbReference type="Proteomes" id="UP000270343"/>
    </source>
</evidence>
<accession>A0A3B0AGL7</accession>
<sequence>MSSCIPRRALSIRDGPTKSTGWTAAGRIRHRRVCGIDGQEVPYEQVAHGVETPAGTVVLHDDLARLPLPAFKVLALAGFVPAASVDPALFHHFYYAEPLGPGADKPYTLLAAALTRSDRVGVSKSPSTCASAQ</sequence>
<dbReference type="GO" id="GO:0006310">
    <property type="term" value="P:DNA recombination"/>
    <property type="evidence" value="ECO:0007669"/>
    <property type="project" value="UniProtKB-KW"/>
</dbReference>
<keyword evidence="2" id="KW-0233">DNA recombination</keyword>
<proteinExistence type="predicted"/>
<keyword evidence="1" id="KW-0238">DNA-binding</keyword>
<dbReference type="GO" id="GO:0006303">
    <property type="term" value="P:double-strand break repair via nonhomologous end joining"/>
    <property type="evidence" value="ECO:0007669"/>
    <property type="project" value="InterPro"/>
</dbReference>
<dbReference type="OrthoDB" id="9795084at2"/>
<dbReference type="Gene3D" id="2.40.290.10">
    <property type="match status" value="1"/>
</dbReference>
<dbReference type="InterPro" id="IPR006164">
    <property type="entry name" value="DNA_bd_Ku70/Ku80"/>
</dbReference>
<dbReference type="SUPFAM" id="SSF100939">
    <property type="entry name" value="SPOC domain-like"/>
    <property type="match status" value="1"/>
</dbReference>
<comment type="caution">
    <text evidence="4">The sequence shown here is derived from an EMBL/GenBank/DDBJ whole genome shotgun (WGS) entry which is preliminary data.</text>
</comment>
<organism evidence="4 5">
    <name type="scientific">Streptomyces klenkii</name>
    <dbReference type="NCBI Taxonomy" id="1420899"/>
    <lineage>
        <taxon>Bacteria</taxon>
        <taxon>Bacillati</taxon>
        <taxon>Actinomycetota</taxon>
        <taxon>Actinomycetes</taxon>
        <taxon>Kitasatosporales</taxon>
        <taxon>Streptomycetaceae</taxon>
        <taxon>Streptomyces</taxon>
    </lineage>
</organism>
<dbReference type="PANTHER" id="PTHR41251:SF1">
    <property type="entry name" value="NON-HOMOLOGOUS END JOINING PROTEIN KU"/>
    <property type="match status" value="1"/>
</dbReference>
<protein>
    <recommendedName>
        <fullName evidence="3">Ku domain-containing protein</fullName>
    </recommendedName>
</protein>
<dbReference type="PANTHER" id="PTHR41251">
    <property type="entry name" value="NON-HOMOLOGOUS END JOINING PROTEIN KU"/>
    <property type="match status" value="1"/>
</dbReference>
<evidence type="ECO:0000313" key="4">
    <source>
        <dbReference type="EMBL" id="RKN59699.1"/>
    </source>
</evidence>
<dbReference type="Proteomes" id="UP000270343">
    <property type="component" value="Unassembled WGS sequence"/>
</dbReference>
<evidence type="ECO:0000259" key="3">
    <source>
        <dbReference type="Pfam" id="PF02735"/>
    </source>
</evidence>
<dbReference type="EMBL" id="RBAM01000038">
    <property type="protein sequence ID" value="RKN59699.1"/>
    <property type="molecule type" value="Genomic_DNA"/>
</dbReference>
<dbReference type="Pfam" id="PF02735">
    <property type="entry name" value="Ku"/>
    <property type="match status" value="1"/>
</dbReference>